<feature type="domain" description="Autotransporter" evidence="2">
    <location>
        <begin position="652"/>
        <end position="940"/>
    </location>
</feature>
<organism evidence="3 4">
    <name type="scientific">Sphingobium algorifonticola</name>
    <dbReference type="NCBI Taxonomy" id="2008318"/>
    <lineage>
        <taxon>Bacteria</taxon>
        <taxon>Pseudomonadati</taxon>
        <taxon>Pseudomonadota</taxon>
        <taxon>Alphaproteobacteria</taxon>
        <taxon>Sphingomonadales</taxon>
        <taxon>Sphingomonadaceae</taxon>
        <taxon>Sphingobium</taxon>
    </lineage>
</organism>
<dbReference type="InterPro" id="IPR005546">
    <property type="entry name" value="Autotransporte_beta"/>
</dbReference>
<reference evidence="3 4" key="1">
    <citation type="submission" date="2019-01" db="EMBL/GenBank/DDBJ databases">
        <authorList>
            <person name="Chen W.-M."/>
        </authorList>
    </citation>
    <scope>NUCLEOTIDE SEQUENCE [LARGE SCALE GENOMIC DNA]</scope>
    <source>
        <strain evidence="3 4">TLA-22</strain>
    </source>
</reference>
<dbReference type="Gene3D" id="2.40.128.130">
    <property type="entry name" value="Autotransporter beta-domain"/>
    <property type="match status" value="1"/>
</dbReference>
<dbReference type="EMBL" id="RZUL01000010">
    <property type="protein sequence ID" value="RVT39125.1"/>
    <property type="molecule type" value="Genomic_DNA"/>
</dbReference>
<dbReference type="Pfam" id="PF03797">
    <property type="entry name" value="Autotransporter"/>
    <property type="match status" value="1"/>
</dbReference>
<dbReference type="SMART" id="SM00869">
    <property type="entry name" value="Autotransporter"/>
    <property type="match status" value="1"/>
</dbReference>
<evidence type="ECO:0000313" key="4">
    <source>
        <dbReference type="Proteomes" id="UP000282977"/>
    </source>
</evidence>
<dbReference type="PROSITE" id="PS51208">
    <property type="entry name" value="AUTOTRANSPORTER"/>
    <property type="match status" value="1"/>
</dbReference>
<name>A0A437J3J3_9SPHN</name>
<evidence type="ECO:0000313" key="3">
    <source>
        <dbReference type="EMBL" id="RVT39125.1"/>
    </source>
</evidence>
<dbReference type="InterPro" id="IPR036709">
    <property type="entry name" value="Autotransporte_beta_dom_sf"/>
</dbReference>
<dbReference type="Proteomes" id="UP000282977">
    <property type="component" value="Unassembled WGS sequence"/>
</dbReference>
<gene>
    <name evidence="3" type="ORF">ENE74_16260</name>
</gene>
<dbReference type="AlphaFoldDB" id="A0A437J3J3"/>
<evidence type="ECO:0000256" key="1">
    <source>
        <dbReference type="SAM" id="MobiDB-lite"/>
    </source>
</evidence>
<sequence>MPDDDNGTITRGAASASNRYGIHVDGAAAGSILNDGSIYVEGQNSGGLVLEGNWTGDITHSGAMSVIGDYAKGISTQNINGDLNVSGAVSVAGYGSEAISLDGDVTGTVTIQGTVTKRYSFTDDDGSTVTLSREALRLGTAAVSINGNVEGGIYIAAPPVDRDEDDDDEDNDDIEDSDETTGSIVTYGNGPALQVGSVGDIIIGSVVGNVGTHSIVIDGTVSSNATYSNTDAYGIIIGGQGGNVTLTDGIGVSGSLSATSYDQAATALLINQGSTVNSLYNSGTIAATLSSGGDGFTTGIRDLSGTLTSIENTGYITASGTSTDVRNAIDLSSNTTGVTIIQYLNDDDAEARADYVEENDEEDPNIYAKITGDIRLGSGNDTLSASTGEIDGNTYFGGGNDSLTLADDTVYTGDIYFGTGVGVATLSGTSTFSGTMDFAGRRGTVTIGDTAKYSGDFSNADNVAVTLTGGTLIPNEAKTVRFGSLDVRSGGTIGVYVDGDQSSTINVGSATLADGASVTAVVDNLATAENTYTVLTSANLDIQGQLANSADLPFIFKSIVTSDRENVYLTISRKTTDELGLKKAQAAAWDATYLTAQNNSNITNSFLQVEDSETLNEQVGSLLPDHAGGVFNSVSTADRLVARHIADDTSLFNISDVGGWLEPIYWRTNRKETDVAAYKANGWGLSTGIEKRTGLGYFGVSYAYLPSTVENNGGTGKLDISQHNVGAFWRIGRQSFLAWARIGASRISIDSTRTYTGTLDDTDFSYTADGSWNGWLVSGVLGASYRIDLSDRFSIKPKLELEQMWLKENGYDETANSAAIALSVASRTSKSLTATPSVTASYSLGEISRDWRALTFQVEAGRRQVLNGNQGDTTAYFNGDDEFDAGANFTIAGDDLKGAWIGEASVLGGGYDFTWKLTTRAEKANSVTDLSARVSLSVAF</sequence>
<dbReference type="SUPFAM" id="SSF103515">
    <property type="entry name" value="Autotransporter"/>
    <property type="match status" value="1"/>
</dbReference>
<proteinExistence type="predicted"/>
<accession>A0A437J3J3</accession>
<keyword evidence="4" id="KW-1185">Reference proteome</keyword>
<feature type="region of interest" description="Disordered" evidence="1">
    <location>
        <begin position="157"/>
        <end position="185"/>
    </location>
</feature>
<comment type="caution">
    <text evidence="3">The sequence shown here is derived from an EMBL/GenBank/DDBJ whole genome shotgun (WGS) entry which is preliminary data.</text>
</comment>
<dbReference type="OrthoDB" id="7613961at2"/>
<protein>
    <submittedName>
        <fullName evidence="3">Autotransporter outer membrane beta-barrel domain-containing protein</fullName>
    </submittedName>
</protein>
<feature type="compositionally biased region" description="Acidic residues" evidence="1">
    <location>
        <begin position="162"/>
        <end position="179"/>
    </location>
</feature>
<evidence type="ECO:0000259" key="2">
    <source>
        <dbReference type="PROSITE" id="PS51208"/>
    </source>
</evidence>
<dbReference type="RefSeq" id="WP_127691928.1">
    <property type="nucleotide sequence ID" value="NZ_RZUL01000010.1"/>
</dbReference>